<name>A0A1H2ZLZ5_THIRO</name>
<feature type="binding site" evidence="9">
    <location>
        <position position="10"/>
    </location>
    <ligand>
        <name>S-adenosyl-L-methionine</name>
        <dbReference type="ChEBI" id="CHEBI:59789"/>
    </ligand>
</feature>
<sequence length="224" mass="25131">MTPEFWLERWRHSETGWHLPEVNVHLQEFWPGLGLAPETLVFVPLCGKTLDLLWLASRGHGVVGVEISELGVTELFAENGLEPRVTETPPFRTYAVDELRVLVGDYFDLTPAHLEGVGAVFDRASLIALPPQMRPAYAEHFKTIVPATARSLLITLEYDQAEMSGPPFSVGRDEVQARFGDRYGIEPLASFDVIDESPGFRRRGLTALAEHVWKLEPRPRDVAC</sequence>
<keyword evidence="11" id="KW-1185">Reference proteome</keyword>
<dbReference type="NCBIfam" id="TIGR03840">
    <property type="entry name" value="TMPT_Se_Te"/>
    <property type="match status" value="1"/>
</dbReference>
<reference evidence="11" key="1">
    <citation type="submission" date="2016-10" db="EMBL/GenBank/DDBJ databases">
        <authorList>
            <person name="Varghese N."/>
            <person name="Submissions S."/>
        </authorList>
    </citation>
    <scope>NUCLEOTIDE SEQUENCE [LARGE SCALE GENOMIC DNA]</scope>
    <source>
        <strain evidence="11">DSM 217</strain>
    </source>
</reference>
<keyword evidence="5 9" id="KW-0963">Cytoplasm</keyword>
<dbReference type="GO" id="GO:0032259">
    <property type="term" value="P:methylation"/>
    <property type="evidence" value="ECO:0007669"/>
    <property type="project" value="UniProtKB-KW"/>
</dbReference>
<evidence type="ECO:0000256" key="1">
    <source>
        <dbReference type="ARBA" id="ARBA00000903"/>
    </source>
</evidence>
<accession>A0A1H2ZLZ5</accession>
<evidence type="ECO:0000256" key="9">
    <source>
        <dbReference type="HAMAP-Rule" id="MF_00812"/>
    </source>
</evidence>
<dbReference type="InterPro" id="IPR029063">
    <property type="entry name" value="SAM-dependent_MTases_sf"/>
</dbReference>
<organism evidence="10 11">
    <name type="scientific">Thiocapsa roseopersicina</name>
    <dbReference type="NCBI Taxonomy" id="1058"/>
    <lineage>
        <taxon>Bacteria</taxon>
        <taxon>Pseudomonadati</taxon>
        <taxon>Pseudomonadota</taxon>
        <taxon>Gammaproteobacteria</taxon>
        <taxon>Chromatiales</taxon>
        <taxon>Chromatiaceae</taxon>
        <taxon>Thiocapsa</taxon>
    </lineage>
</organism>
<evidence type="ECO:0000256" key="7">
    <source>
        <dbReference type="ARBA" id="ARBA00022679"/>
    </source>
</evidence>
<dbReference type="PROSITE" id="PS51585">
    <property type="entry name" value="SAM_MT_TPMT"/>
    <property type="match status" value="1"/>
</dbReference>
<proteinExistence type="inferred from homology"/>
<dbReference type="InterPro" id="IPR025835">
    <property type="entry name" value="Thiopurine_S-MeTrfase"/>
</dbReference>
<dbReference type="NCBIfam" id="NF009732">
    <property type="entry name" value="PRK13255.1"/>
    <property type="match status" value="1"/>
</dbReference>
<feature type="binding site" evidence="9">
    <location>
        <position position="123"/>
    </location>
    <ligand>
        <name>S-adenosyl-L-methionine</name>
        <dbReference type="ChEBI" id="CHEBI:59789"/>
    </ligand>
</feature>
<dbReference type="InterPro" id="IPR008854">
    <property type="entry name" value="TPMT"/>
</dbReference>
<dbReference type="PANTHER" id="PTHR10259:SF11">
    <property type="entry name" value="THIOPURINE S-METHYLTRANSFERASE"/>
    <property type="match status" value="1"/>
</dbReference>
<dbReference type="PANTHER" id="PTHR10259">
    <property type="entry name" value="THIOPURINE S-METHYLTRANSFERASE"/>
    <property type="match status" value="1"/>
</dbReference>
<dbReference type="Pfam" id="PF05724">
    <property type="entry name" value="TPMT"/>
    <property type="match status" value="1"/>
</dbReference>
<dbReference type="Proteomes" id="UP000198816">
    <property type="component" value="Unassembled WGS sequence"/>
</dbReference>
<feature type="binding site" evidence="9">
    <location>
        <position position="66"/>
    </location>
    <ligand>
        <name>S-adenosyl-L-methionine</name>
        <dbReference type="ChEBI" id="CHEBI:59789"/>
    </ligand>
</feature>
<dbReference type="FunFam" id="3.40.50.150:FF:000101">
    <property type="entry name" value="Thiopurine S-methyltransferase"/>
    <property type="match status" value="1"/>
</dbReference>
<evidence type="ECO:0000256" key="4">
    <source>
        <dbReference type="ARBA" id="ARBA00011905"/>
    </source>
</evidence>
<evidence type="ECO:0000256" key="6">
    <source>
        <dbReference type="ARBA" id="ARBA00022603"/>
    </source>
</evidence>
<evidence type="ECO:0000313" key="10">
    <source>
        <dbReference type="EMBL" id="SDX18405.1"/>
    </source>
</evidence>
<gene>
    <name evidence="9" type="primary">tpm</name>
    <name evidence="10" type="ORF">SAMN05421783_11665</name>
</gene>
<protein>
    <recommendedName>
        <fullName evidence="4 9">Thiopurine S-methyltransferase</fullName>
        <ecNumber evidence="4 9">2.1.1.67</ecNumber>
    </recommendedName>
    <alternativeName>
        <fullName evidence="9">Thiopurine methyltransferase</fullName>
    </alternativeName>
</protein>
<evidence type="ECO:0000256" key="2">
    <source>
        <dbReference type="ARBA" id="ARBA00004496"/>
    </source>
</evidence>
<dbReference type="InterPro" id="IPR022474">
    <property type="entry name" value="Thiopur_S-MeTfrase_Se/Te_detox"/>
</dbReference>
<dbReference type="GO" id="GO:0010038">
    <property type="term" value="P:response to metal ion"/>
    <property type="evidence" value="ECO:0007669"/>
    <property type="project" value="InterPro"/>
</dbReference>
<keyword evidence="6 9" id="KW-0489">Methyltransferase</keyword>
<feature type="binding site" evidence="9">
    <location>
        <position position="45"/>
    </location>
    <ligand>
        <name>S-adenosyl-L-methionine</name>
        <dbReference type="ChEBI" id="CHEBI:59789"/>
    </ligand>
</feature>
<evidence type="ECO:0000313" key="11">
    <source>
        <dbReference type="Proteomes" id="UP000198816"/>
    </source>
</evidence>
<keyword evidence="8 9" id="KW-0949">S-adenosyl-L-methionine</keyword>
<dbReference type="Gene3D" id="3.40.50.150">
    <property type="entry name" value="Vaccinia Virus protein VP39"/>
    <property type="match status" value="1"/>
</dbReference>
<dbReference type="RefSeq" id="WP_093034526.1">
    <property type="nucleotide sequence ID" value="NZ_FNNZ01000016.1"/>
</dbReference>
<dbReference type="PIRSF" id="PIRSF023956">
    <property type="entry name" value="Thiopurine_S-methyltransferase"/>
    <property type="match status" value="1"/>
</dbReference>
<evidence type="ECO:0000256" key="5">
    <source>
        <dbReference type="ARBA" id="ARBA00022490"/>
    </source>
</evidence>
<dbReference type="EC" id="2.1.1.67" evidence="4 9"/>
<comment type="similarity">
    <text evidence="3 9">Belongs to the class I-like SAM-binding methyltransferase superfamily. TPMT family.</text>
</comment>
<keyword evidence="7 9" id="KW-0808">Transferase</keyword>
<comment type="subcellular location">
    <subcellularLocation>
        <location evidence="2 9">Cytoplasm</location>
    </subcellularLocation>
</comment>
<dbReference type="STRING" id="1058.SAMN05421783_11665"/>
<dbReference type="HAMAP" id="MF_00812">
    <property type="entry name" value="Thiopur_methtran"/>
    <property type="match status" value="1"/>
</dbReference>
<evidence type="ECO:0000256" key="3">
    <source>
        <dbReference type="ARBA" id="ARBA00008145"/>
    </source>
</evidence>
<dbReference type="GO" id="GO:0008119">
    <property type="term" value="F:thiopurine S-methyltransferase activity"/>
    <property type="evidence" value="ECO:0007669"/>
    <property type="project" value="UniProtKB-UniRule"/>
</dbReference>
<dbReference type="AlphaFoldDB" id="A0A1H2ZLZ5"/>
<dbReference type="GO" id="GO:0005737">
    <property type="term" value="C:cytoplasm"/>
    <property type="evidence" value="ECO:0007669"/>
    <property type="project" value="UniProtKB-SubCell"/>
</dbReference>
<dbReference type="OrthoDB" id="9778208at2"/>
<dbReference type="SUPFAM" id="SSF53335">
    <property type="entry name" value="S-adenosyl-L-methionine-dependent methyltransferases"/>
    <property type="match status" value="1"/>
</dbReference>
<comment type="catalytic activity">
    <reaction evidence="1 9">
        <text>S-adenosyl-L-methionine + a thiopurine = S-adenosyl-L-homocysteine + a thiopurine S-methylether.</text>
        <dbReference type="EC" id="2.1.1.67"/>
    </reaction>
</comment>
<dbReference type="EMBL" id="FNNZ01000016">
    <property type="protein sequence ID" value="SDX18405.1"/>
    <property type="molecule type" value="Genomic_DNA"/>
</dbReference>
<evidence type="ECO:0000256" key="8">
    <source>
        <dbReference type="ARBA" id="ARBA00022691"/>
    </source>
</evidence>